<dbReference type="Pfam" id="PF12951">
    <property type="entry name" value="PATR"/>
    <property type="match status" value="4"/>
</dbReference>
<dbReference type="Gene3D" id="2.40.128.130">
    <property type="entry name" value="Autotransporter beta-domain"/>
    <property type="match status" value="1"/>
</dbReference>
<comment type="caution">
    <text evidence="3">The sequence shown here is derived from an EMBL/GenBank/DDBJ whole genome shotgun (WGS) entry which is preliminary data.</text>
</comment>
<dbReference type="SUPFAM" id="SSF103515">
    <property type="entry name" value="Autotransporter"/>
    <property type="match status" value="1"/>
</dbReference>
<organism evidence="3 4">
    <name type="scientific">Segnochrobactrum spirostomi</name>
    <dbReference type="NCBI Taxonomy" id="2608987"/>
    <lineage>
        <taxon>Bacteria</taxon>
        <taxon>Pseudomonadati</taxon>
        <taxon>Pseudomonadota</taxon>
        <taxon>Alphaproteobacteria</taxon>
        <taxon>Hyphomicrobiales</taxon>
        <taxon>Segnochrobactraceae</taxon>
        <taxon>Segnochrobactrum</taxon>
    </lineage>
</organism>
<evidence type="ECO:0000259" key="2">
    <source>
        <dbReference type="PROSITE" id="PS51208"/>
    </source>
</evidence>
<dbReference type="Proteomes" id="UP000332515">
    <property type="component" value="Unassembled WGS sequence"/>
</dbReference>
<evidence type="ECO:0000256" key="1">
    <source>
        <dbReference type="ARBA" id="ARBA00022729"/>
    </source>
</evidence>
<proteinExistence type="predicted"/>
<dbReference type="Pfam" id="PF03797">
    <property type="entry name" value="Autotransporter"/>
    <property type="match status" value="1"/>
</dbReference>
<accession>A0A6A7YAQ3</accession>
<dbReference type="InterPro" id="IPR005546">
    <property type="entry name" value="Autotransporte_beta"/>
</dbReference>
<dbReference type="InterPro" id="IPR036709">
    <property type="entry name" value="Autotransporte_beta_dom_sf"/>
</dbReference>
<gene>
    <name evidence="3" type="ORF">F0357_17995</name>
</gene>
<keyword evidence="1" id="KW-0732">Signal</keyword>
<dbReference type="SUPFAM" id="SSF51126">
    <property type="entry name" value="Pectin lyase-like"/>
    <property type="match status" value="2"/>
</dbReference>
<sequence length="1478" mass="144450">MVGRSAEGESGRRAGTFLTIRCRPDACRPAQGRVMFWLKREESRRGSKWALRASTCAIALTLCGALQQAAHADTVYWDGPANGNWFVDSNWIWDGHVPTAADTARIDSAGPLIATSTTGSVGTLQIGTNGTGTLTVQGGLNSGTATLGYNTSSEGTLTVSGGTWTNSGSLYVGYAGIGTVALTNGATATSGATYLGAGGGGSGTITVSGGSSFASTGTLFIGYAGNGGMPSAAAGSGTLTVTGGSVTSAGATLADGLGSTGQATLSGGTSQWTNTGALVVGGGGIGTLSLDGGASLSTDSLTIGSLAAVGSSRVTVDGSGSHLTSTGSLIVGNFGTGSLAVQAGGRVSADGAIIGRHSDSSAVVTGSGSTWTTGNLQVGGDVSDPTGTLGHGTLTVSNGGEVVSTAAQLGAVAGAQGTVIVDGAGSLWQVNGGSLSVGFNGTGDLTIRNGASVSSSNATIGSNAASQGSATVAGTGSHWTSSGNIYVGNGGNGSLSVENGGVVSAVDGYVATLTGSTSSLSVTGANAAANFSGVFIAGYSTGTVATVTLSNGGQIRGVQGTLGDLAGSSGTMSVSGRGSQWSAFVDTNVSYSGYMNVGRLGTGSLSITDGGAVTGYRLYIGNEAGSVGSVVLSGSGSRIEMTSNLYVGSEGTGTLTLSDGAEIHAAAIKIGYLAGSVGTLNIGAAAGRSAAAAGTLDAAEIVLGDGDSRLVLNHTDTDYGIAANITGSGTLLVLSGTTALTGTNTYTGGTTITAGTLQIGNGGTTGSIAGDVTDNGTLAFNRADDVTFAGVISGTGALVQAGSGTLTLTGANTYSGGTTVSAGTLVGNATSLQGNIANNAAVVFNQTGNGTYAAAISGTGSMTKTGAGTLILIGENTYTGGTTISEGTLQIGNGGTTGALVGAIVNNAALVFNRSDTYNFPGTISGPGSVTIIGGTVNFTGANSYAGPISVADATFELAPGAVSASSYTIGFGGVIGGTGTIGGLSVLDGGTASPGYSPGTLTVNGNVTFGSGSIYRVDVYANGAHDLITATGTATISGGTVEVIAQNGYSTPLATYTILTAQGGVSGQFASVVSNFAFLTPSLTYDANDVYLTLARNDVSFPSLATTTNQWAAANAAQSLGLGNAVYDAVLAVSTSGAPAAFDALSGEAYASASSVMQQQSSYLREAVGTRVRQGLIGQSGSGQETAKLAPGYDATVWTQAYGAWGQTAGDGNAASVDRTIGGFFTGIDAAVSEAARVGIVGGYSRSTFNVDARSSSGDIDNYDLGLYGGAKFGSLSLTAAASYTWHDLSVDRTIAFPGFSGIASANYQAGTTQVFGEAAWRVDLSKSVDAKTFGAASVEPFANLAYVNLSTQNLTEAGTPAALTGSAETENTLYSTLGVRAATVFQMANGAALTPHASLGWQHAFGDVNSSASLAFASGGSAFSVAGVPIARDAALVGAGVDYAFSKSVSASVTYSGQFGSGTEDNAFKGTINIKF</sequence>
<dbReference type="InterPro" id="IPR013425">
    <property type="entry name" value="Autotrns_rpt"/>
</dbReference>
<evidence type="ECO:0000313" key="3">
    <source>
        <dbReference type="EMBL" id="MQT14509.1"/>
    </source>
</evidence>
<dbReference type="EMBL" id="VWNA01000001">
    <property type="protein sequence ID" value="MQT14509.1"/>
    <property type="molecule type" value="Genomic_DNA"/>
</dbReference>
<dbReference type="Gene3D" id="2.160.20.20">
    <property type="match status" value="1"/>
</dbReference>
<dbReference type="InterPro" id="IPR006315">
    <property type="entry name" value="OM_autotransptr_brl_dom"/>
</dbReference>
<keyword evidence="4" id="KW-1185">Reference proteome</keyword>
<dbReference type="InterPro" id="IPR011050">
    <property type="entry name" value="Pectin_lyase_fold/virulence"/>
</dbReference>
<dbReference type="NCBIfam" id="TIGR02601">
    <property type="entry name" value="autotrns_rpt"/>
    <property type="match status" value="3"/>
</dbReference>
<protein>
    <submittedName>
        <fullName evidence="3">Autotransporter domain-containing protein</fullName>
    </submittedName>
</protein>
<dbReference type="NCBIfam" id="TIGR01414">
    <property type="entry name" value="autotrans_barl"/>
    <property type="match status" value="1"/>
</dbReference>
<dbReference type="PROSITE" id="PS51208">
    <property type="entry name" value="AUTOTRANSPORTER"/>
    <property type="match status" value="1"/>
</dbReference>
<dbReference type="NCBIfam" id="TIGR04393">
    <property type="entry name" value="rpt_T5SS_PEPC"/>
    <property type="match status" value="8"/>
</dbReference>
<reference evidence="3 4" key="1">
    <citation type="submission" date="2019-09" db="EMBL/GenBank/DDBJ databases">
        <title>Segnochrobactrum spirostomi gen. nov., sp. nov., isolated from the ciliate Spirostomum cf. yagiui and description of a novel family, Segnochrobactraceae fam. nov. within the order Rhizobiales of the class Alphaproteobacteria.</title>
        <authorList>
            <person name="Akter S."/>
            <person name="Shazib S.U.A."/>
            <person name="Shin M.K."/>
        </authorList>
    </citation>
    <scope>NUCLEOTIDE SEQUENCE [LARGE SCALE GENOMIC DNA]</scope>
    <source>
        <strain evidence="3 4">Sp-1</strain>
    </source>
</reference>
<dbReference type="InterPro" id="IPR030895">
    <property type="entry name" value="T5SS_PEPC_rpt"/>
</dbReference>
<dbReference type="SMART" id="SM00869">
    <property type="entry name" value="Autotransporter"/>
    <property type="match status" value="1"/>
</dbReference>
<dbReference type="GO" id="GO:0019867">
    <property type="term" value="C:outer membrane"/>
    <property type="evidence" value="ECO:0007669"/>
    <property type="project" value="InterPro"/>
</dbReference>
<feature type="domain" description="Autotransporter" evidence="2">
    <location>
        <begin position="1191"/>
        <end position="1478"/>
    </location>
</feature>
<name>A0A6A7YAQ3_9HYPH</name>
<dbReference type="InterPro" id="IPR012332">
    <property type="entry name" value="Autotransporter_pectin_lyase_C"/>
</dbReference>
<evidence type="ECO:0000313" key="4">
    <source>
        <dbReference type="Proteomes" id="UP000332515"/>
    </source>
</evidence>